<evidence type="ECO:0000313" key="6">
    <source>
        <dbReference type="Proteomes" id="UP001152747"/>
    </source>
</evidence>
<comment type="caution">
    <text evidence="5">The sequence shown here is derived from an EMBL/GenBank/DDBJ whole genome shotgun (WGS) entry which is preliminary data.</text>
</comment>
<proteinExistence type="predicted"/>
<dbReference type="EMBL" id="CANHGI010000004">
    <property type="protein sequence ID" value="CAI5447433.1"/>
    <property type="molecule type" value="Genomic_DNA"/>
</dbReference>
<name>A0A9P1IN92_9PELO</name>
<gene>
    <name evidence="5" type="ORF">CAMP_LOCUS10070</name>
</gene>
<dbReference type="InterPro" id="IPR034221">
    <property type="entry name" value="RBM34_RRM2"/>
</dbReference>
<dbReference type="InterPro" id="IPR035979">
    <property type="entry name" value="RBD_domain_sf"/>
</dbReference>
<dbReference type="CDD" id="cd12395">
    <property type="entry name" value="RRM2_RBM34"/>
    <property type="match status" value="1"/>
</dbReference>
<dbReference type="SUPFAM" id="SSF54928">
    <property type="entry name" value="RNA-binding domain, RBD"/>
    <property type="match status" value="2"/>
</dbReference>
<protein>
    <recommendedName>
        <fullName evidence="4">RRM domain-containing protein</fullName>
    </recommendedName>
</protein>
<dbReference type="PANTHER" id="PTHR48025">
    <property type="entry name" value="OS02G0815200 PROTEIN"/>
    <property type="match status" value="1"/>
</dbReference>
<evidence type="ECO:0000256" key="3">
    <source>
        <dbReference type="SAM" id="MobiDB-lite"/>
    </source>
</evidence>
<keyword evidence="1 2" id="KW-0694">RNA-binding</keyword>
<reference evidence="5" key="1">
    <citation type="submission" date="2022-11" db="EMBL/GenBank/DDBJ databases">
        <authorList>
            <person name="Kikuchi T."/>
        </authorList>
    </citation>
    <scope>NUCLEOTIDE SEQUENCE</scope>
    <source>
        <strain evidence="5">PS1010</strain>
    </source>
</reference>
<dbReference type="AlphaFoldDB" id="A0A9P1IN92"/>
<feature type="domain" description="RRM" evidence="4">
    <location>
        <begin position="98"/>
        <end position="192"/>
    </location>
</feature>
<dbReference type="Gene3D" id="3.30.70.330">
    <property type="match status" value="2"/>
</dbReference>
<sequence>MGKRKLAEVAKPEYQAGGLATLFGVSSDSAVIQEEVVQGASTIEKPKRRKFEKKPAENSEEPVENPEKPAPKTDRAKQRENRTKSKTAKRSLTEDNAKTIFVGNMPLTATEKSVRKLFAEFGQIDSVRLRNVIPKNAKISKRIAHLTGKFSEKQTSLTFYVKFVDAESVEKSLKLNGTKIEEHTIRVDKCGQKKEFGKDLAVFVGNLPFDISEDALHDFFTAQIGPVDAVRIVRDKETGQGKGFAFVNFKDDSSTSLALSMEKIEMEKREIRITKVMKKGQINKISNAKKKNANANNKKAAATKDAKKLENFKFSTKKERSTEQNERRALKKSAKKAINKKKLAKKGRIMQ</sequence>
<dbReference type="OrthoDB" id="442677at2759"/>
<keyword evidence="6" id="KW-1185">Reference proteome</keyword>
<feature type="region of interest" description="Disordered" evidence="3">
    <location>
        <begin position="290"/>
        <end position="351"/>
    </location>
</feature>
<feature type="compositionally biased region" description="Basic and acidic residues" evidence="3">
    <location>
        <begin position="65"/>
        <end position="83"/>
    </location>
</feature>
<dbReference type="CDD" id="cd12394">
    <property type="entry name" value="RRM1_RBM34"/>
    <property type="match status" value="1"/>
</dbReference>
<dbReference type="GO" id="GO:0003729">
    <property type="term" value="F:mRNA binding"/>
    <property type="evidence" value="ECO:0007669"/>
    <property type="project" value="TreeGrafter"/>
</dbReference>
<dbReference type="Pfam" id="PF00076">
    <property type="entry name" value="RRM_1"/>
    <property type="match status" value="2"/>
</dbReference>
<feature type="compositionally biased region" description="Basic residues" evidence="3">
    <location>
        <begin position="329"/>
        <end position="351"/>
    </location>
</feature>
<feature type="domain" description="RRM" evidence="4">
    <location>
        <begin position="200"/>
        <end position="290"/>
    </location>
</feature>
<dbReference type="InterPro" id="IPR050502">
    <property type="entry name" value="Euk_RNA-bind_prot"/>
</dbReference>
<dbReference type="SMART" id="SM00360">
    <property type="entry name" value="RRM"/>
    <property type="match status" value="2"/>
</dbReference>
<feature type="compositionally biased region" description="Basic and acidic residues" evidence="3">
    <location>
        <begin position="302"/>
        <end position="328"/>
    </location>
</feature>
<evidence type="ECO:0000256" key="1">
    <source>
        <dbReference type="ARBA" id="ARBA00022884"/>
    </source>
</evidence>
<dbReference type="PANTHER" id="PTHR48025:SF1">
    <property type="entry name" value="RRM DOMAIN-CONTAINING PROTEIN"/>
    <property type="match status" value="1"/>
</dbReference>
<dbReference type="InterPro" id="IPR012677">
    <property type="entry name" value="Nucleotide-bd_a/b_plait_sf"/>
</dbReference>
<evidence type="ECO:0000256" key="2">
    <source>
        <dbReference type="PROSITE-ProRule" id="PRU00176"/>
    </source>
</evidence>
<organism evidence="5 6">
    <name type="scientific">Caenorhabditis angaria</name>
    <dbReference type="NCBI Taxonomy" id="860376"/>
    <lineage>
        <taxon>Eukaryota</taxon>
        <taxon>Metazoa</taxon>
        <taxon>Ecdysozoa</taxon>
        <taxon>Nematoda</taxon>
        <taxon>Chromadorea</taxon>
        <taxon>Rhabditida</taxon>
        <taxon>Rhabditina</taxon>
        <taxon>Rhabditomorpha</taxon>
        <taxon>Rhabditoidea</taxon>
        <taxon>Rhabditidae</taxon>
        <taxon>Peloderinae</taxon>
        <taxon>Caenorhabditis</taxon>
    </lineage>
</organism>
<dbReference type="Proteomes" id="UP001152747">
    <property type="component" value="Unassembled WGS sequence"/>
</dbReference>
<dbReference type="InterPro" id="IPR000504">
    <property type="entry name" value="RRM_dom"/>
</dbReference>
<feature type="region of interest" description="Disordered" evidence="3">
    <location>
        <begin position="40"/>
        <end position="92"/>
    </location>
</feature>
<evidence type="ECO:0000313" key="5">
    <source>
        <dbReference type="EMBL" id="CAI5447433.1"/>
    </source>
</evidence>
<dbReference type="PROSITE" id="PS50102">
    <property type="entry name" value="RRM"/>
    <property type="match status" value="2"/>
</dbReference>
<evidence type="ECO:0000259" key="4">
    <source>
        <dbReference type="PROSITE" id="PS50102"/>
    </source>
</evidence>
<accession>A0A9P1IN92</accession>